<evidence type="ECO:0000259" key="2">
    <source>
        <dbReference type="Pfam" id="PF13439"/>
    </source>
</evidence>
<dbReference type="Pfam" id="PF13439">
    <property type="entry name" value="Glyco_transf_4"/>
    <property type="match status" value="1"/>
</dbReference>
<dbReference type="AlphaFoldDB" id="A0A379ZJX9"/>
<dbReference type="InterPro" id="IPR028098">
    <property type="entry name" value="Glyco_trans_4-like_N"/>
</dbReference>
<sequence>MTGRRIAIAIDSLAGGGAKKVMLTLATSLKQMGHEPHLLVLHNDCHHEVPAALAVHFCFDAKERNIDSFWRLKSSVARVQSWIAQLQQQYGTFELFLSNLDKTNLLMTRACVAPLYCIVHNSIEEELQRQRKLGPFAYLSMLKAKKALNGQKLVTVSKGIAGEITQVGRIKPASVQTIYNPFELDKIQALSQQVPADMPTGDYMIHVGRFARQKRHDVLFAAMKQMKNPMPLVLLCNNKKKALKAAHKFGVSDRVIIPGFQTNPYPWIKNARLLVLSSDYEGLPTVLIESLAVGTPVVSSDCRHGPKEILTGEFSRYLVPRREPAALAKAMDAALNDYPDCATAEILQQVGAKRVAEQYLALLNGPDSE</sequence>
<feature type="domain" description="Glycosyl transferase family 1" evidence="1">
    <location>
        <begin position="202"/>
        <end position="341"/>
    </location>
</feature>
<dbReference type="InterPro" id="IPR001296">
    <property type="entry name" value="Glyco_trans_1"/>
</dbReference>
<protein>
    <submittedName>
        <fullName evidence="3">UDP-D-galactose:(Glucosyl)lipopolysaccharide-1,6-D-galactosyltransferase</fullName>
    </submittedName>
</protein>
<dbReference type="Gene3D" id="3.40.50.2000">
    <property type="entry name" value="Glycogen Phosphorylase B"/>
    <property type="match status" value="2"/>
</dbReference>
<evidence type="ECO:0000313" key="3">
    <source>
        <dbReference type="EMBL" id="SUI62354.1"/>
    </source>
</evidence>
<dbReference type="RefSeq" id="WP_115389520.1">
    <property type="nucleotide sequence ID" value="NZ_JADZHC010000093.1"/>
</dbReference>
<evidence type="ECO:0000313" key="4">
    <source>
        <dbReference type="Proteomes" id="UP000254069"/>
    </source>
</evidence>
<accession>A0A379ZJX9</accession>
<keyword evidence="3" id="KW-0328">Glycosyltransferase</keyword>
<dbReference type="Pfam" id="PF00534">
    <property type="entry name" value="Glycos_transf_1"/>
    <property type="match status" value="1"/>
</dbReference>
<keyword evidence="3" id="KW-0808">Transferase</keyword>
<organism evidence="3 4">
    <name type="scientific">Shewanella algae</name>
    <dbReference type="NCBI Taxonomy" id="38313"/>
    <lineage>
        <taxon>Bacteria</taxon>
        <taxon>Pseudomonadati</taxon>
        <taxon>Pseudomonadota</taxon>
        <taxon>Gammaproteobacteria</taxon>
        <taxon>Alteromonadales</taxon>
        <taxon>Shewanellaceae</taxon>
        <taxon>Shewanella</taxon>
    </lineage>
</organism>
<feature type="domain" description="Glycosyltransferase subfamily 4-like N-terminal" evidence="2">
    <location>
        <begin position="16"/>
        <end position="185"/>
    </location>
</feature>
<name>A0A379ZJX9_9GAMM</name>
<dbReference type="GO" id="GO:1901135">
    <property type="term" value="P:carbohydrate derivative metabolic process"/>
    <property type="evidence" value="ECO:0007669"/>
    <property type="project" value="UniProtKB-ARBA"/>
</dbReference>
<gene>
    <name evidence="3" type="ORF">NCTC10738_01613</name>
</gene>
<dbReference type="Proteomes" id="UP000254069">
    <property type="component" value="Unassembled WGS sequence"/>
</dbReference>
<dbReference type="EMBL" id="UGYO01000001">
    <property type="protein sequence ID" value="SUI62354.1"/>
    <property type="molecule type" value="Genomic_DNA"/>
</dbReference>
<evidence type="ECO:0000259" key="1">
    <source>
        <dbReference type="Pfam" id="PF00534"/>
    </source>
</evidence>
<dbReference type="CDD" id="cd03811">
    <property type="entry name" value="GT4_GT28_WabH-like"/>
    <property type="match status" value="1"/>
</dbReference>
<dbReference type="GO" id="GO:0016757">
    <property type="term" value="F:glycosyltransferase activity"/>
    <property type="evidence" value="ECO:0007669"/>
    <property type="project" value="UniProtKB-KW"/>
</dbReference>
<reference evidence="3 4" key="1">
    <citation type="submission" date="2018-06" db="EMBL/GenBank/DDBJ databases">
        <authorList>
            <consortium name="Pathogen Informatics"/>
            <person name="Doyle S."/>
        </authorList>
    </citation>
    <scope>NUCLEOTIDE SEQUENCE [LARGE SCALE GENOMIC DNA]</scope>
    <source>
        <strain evidence="3 4">NCTC10738</strain>
    </source>
</reference>
<dbReference type="SUPFAM" id="SSF53756">
    <property type="entry name" value="UDP-Glycosyltransferase/glycogen phosphorylase"/>
    <property type="match status" value="1"/>
</dbReference>
<proteinExistence type="predicted"/>
<dbReference type="PANTHER" id="PTHR12526">
    <property type="entry name" value="GLYCOSYLTRANSFERASE"/>
    <property type="match status" value="1"/>
</dbReference>
<keyword evidence="4" id="KW-1185">Reference proteome</keyword>
<dbReference type="PANTHER" id="PTHR12526:SF638">
    <property type="entry name" value="SPORE COAT PROTEIN SA"/>
    <property type="match status" value="1"/>
</dbReference>